<sequence>MPARPRINLKTLAEYLGLSITTVSRALKDGPEVKPDTVARVKEAAASLGYLPDAGGVYLRTGRTMKICSIFYAPEVADYGDAGFLAQVEGVSRTLETDSYNLIVLAQTANQSPLETVRRVLQQRLADGVIFSRTTPMDERARFCLEFKFPFVSFGRTELHSPHAFVDHDDEGGVYDAVMRLAADGHKRIALFNPAGGMTYAGFRLRGYQRALADLGLPWDRSMLVTSPLSVWASQDAVRDLLTRDTSVTAIVCANQLSMSGAMEAALEQGIEPGRDGLRIIGFGGMPFRMPFEQGVTYYYQPQRRDGEVLARHMLALLGGEPAENLQTVLPYQRIDDLRRFRLDLRERAVGRSAADINGPTASG</sequence>
<dbReference type="RefSeq" id="WP_094456655.1">
    <property type="nucleotide sequence ID" value="NZ_NOXU01000029.1"/>
</dbReference>
<dbReference type="PROSITE" id="PS50932">
    <property type="entry name" value="HTH_LACI_2"/>
    <property type="match status" value="1"/>
</dbReference>
<keyword evidence="6" id="KW-1185">Reference proteome</keyword>
<dbReference type="AlphaFoldDB" id="A0A255Z005"/>
<dbReference type="SUPFAM" id="SSF47413">
    <property type="entry name" value="lambda repressor-like DNA-binding domains"/>
    <property type="match status" value="1"/>
</dbReference>
<dbReference type="GO" id="GO:0003700">
    <property type="term" value="F:DNA-binding transcription factor activity"/>
    <property type="evidence" value="ECO:0007669"/>
    <property type="project" value="TreeGrafter"/>
</dbReference>
<organism evidence="5 6">
    <name type="scientific">Niveispirillum lacus</name>
    <dbReference type="NCBI Taxonomy" id="1981099"/>
    <lineage>
        <taxon>Bacteria</taxon>
        <taxon>Pseudomonadati</taxon>
        <taxon>Pseudomonadota</taxon>
        <taxon>Alphaproteobacteria</taxon>
        <taxon>Rhodospirillales</taxon>
        <taxon>Azospirillaceae</taxon>
        <taxon>Niveispirillum</taxon>
    </lineage>
</organism>
<dbReference type="InterPro" id="IPR000843">
    <property type="entry name" value="HTH_LacI"/>
</dbReference>
<dbReference type="PANTHER" id="PTHR30146:SF138">
    <property type="entry name" value="TRANSCRIPTIONAL REGULATORY PROTEIN"/>
    <property type="match status" value="1"/>
</dbReference>
<evidence type="ECO:0000256" key="2">
    <source>
        <dbReference type="ARBA" id="ARBA00023125"/>
    </source>
</evidence>
<accession>A0A255Z005</accession>
<evidence type="ECO:0000256" key="1">
    <source>
        <dbReference type="ARBA" id="ARBA00023015"/>
    </source>
</evidence>
<dbReference type="EMBL" id="NOXU01000029">
    <property type="protein sequence ID" value="OYQ34245.1"/>
    <property type="molecule type" value="Genomic_DNA"/>
</dbReference>
<keyword evidence="2" id="KW-0238">DNA-binding</keyword>
<evidence type="ECO:0000313" key="5">
    <source>
        <dbReference type="EMBL" id="OYQ34245.1"/>
    </source>
</evidence>
<dbReference type="Proteomes" id="UP000216998">
    <property type="component" value="Unassembled WGS sequence"/>
</dbReference>
<feature type="domain" description="HTH lacI-type" evidence="4">
    <location>
        <begin position="7"/>
        <end position="61"/>
    </location>
</feature>
<evidence type="ECO:0000313" key="6">
    <source>
        <dbReference type="Proteomes" id="UP000216998"/>
    </source>
</evidence>
<dbReference type="Gene3D" id="1.10.260.40">
    <property type="entry name" value="lambda repressor-like DNA-binding domains"/>
    <property type="match status" value="1"/>
</dbReference>
<dbReference type="SUPFAM" id="SSF53822">
    <property type="entry name" value="Periplasmic binding protein-like I"/>
    <property type="match status" value="1"/>
</dbReference>
<name>A0A255Z005_9PROT</name>
<dbReference type="InterPro" id="IPR010982">
    <property type="entry name" value="Lambda_DNA-bd_dom_sf"/>
</dbReference>
<dbReference type="Pfam" id="PF00532">
    <property type="entry name" value="Peripla_BP_1"/>
    <property type="match status" value="1"/>
</dbReference>
<dbReference type="CDD" id="cd01392">
    <property type="entry name" value="HTH_LacI"/>
    <property type="match status" value="1"/>
</dbReference>
<gene>
    <name evidence="5" type="ORF">CHU95_12420</name>
</gene>
<dbReference type="OrthoDB" id="7170131at2"/>
<dbReference type="InterPro" id="IPR001761">
    <property type="entry name" value="Peripla_BP/Lac1_sug-bd_dom"/>
</dbReference>
<evidence type="ECO:0000256" key="3">
    <source>
        <dbReference type="ARBA" id="ARBA00023163"/>
    </source>
</evidence>
<dbReference type="SMART" id="SM00354">
    <property type="entry name" value="HTH_LACI"/>
    <property type="match status" value="1"/>
</dbReference>
<reference evidence="5 6" key="1">
    <citation type="submission" date="2017-07" db="EMBL/GenBank/DDBJ databases">
        <title>Niveispirillum cyanobacteriorum sp. nov., isolated from cyanobacterial aggregates in a eutrophic lake.</title>
        <authorList>
            <person name="Cai H."/>
        </authorList>
    </citation>
    <scope>NUCLEOTIDE SEQUENCE [LARGE SCALE GENOMIC DNA]</scope>
    <source>
        <strain evidence="6">TH1-14</strain>
    </source>
</reference>
<keyword evidence="3" id="KW-0804">Transcription</keyword>
<keyword evidence="1" id="KW-0805">Transcription regulation</keyword>
<dbReference type="GO" id="GO:0000976">
    <property type="term" value="F:transcription cis-regulatory region binding"/>
    <property type="evidence" value="ECO:0007669"/>
    <property type="project" value="TreeGrafter"/>
</dbReference>
<protein>
    <submittedName>
        <fullName evidence="5">LacI family transcriptional regulator</fullName>
    </submittedName>
</protein>
<evidence type="ECO:0000259" key="4">
    <source>
        <dbReference type="PROSITE" id="PS50932"/>
    </source>
</evidence>
<dbReference type="PANTHER" id="PTHR30146">
    <property type="entry name" value="LACI-RELATED TRANSCRIPTIONAL REPRESSOR"/>
    <property type="match status" value="1"/>
</dbReference>
<dbReference type="Pfam" id="PF00356">
    <property type="entry name" value="LacI"/>
    <property type="match status" value="1"/>
</dbReference>
<dbReference type="Gene3D" id="3.40.50.2300">
    <property type="match status" value="2"/>
</dbReference>
<comment type="caution">
    <text evidence="5">The sequence shown here is derived from an EMBL/GenBank/DDBJ whole genome shotgun (WGS) entry which is preliminary data.</text>
</comment>
<dbReference type="InterPro" id="IPR028082">
    <property type="entry name" value="Peripla_BP_I"/>
</dbReference>
<proteinExistence type="predicted"/>